<dbReference type="Proteomes" id="UP000016936">
    <property type="component" value="Unassembled WGS sequence"/>
</dbReference>
<gene>
    <name evidence="1" type="ORF">COCHEDRAFT_1158652</name>
</gene>
<protein>
    <submittedName>
        <fullName evidence="1">Uncharacterized protein</fullName>
    </submittedName>
</protein>
<reference evidence="2" key="2">
    <citation type="journal article" date="2013" name="PLoS Genet.">
        <title>Comparative genome structure, secondary metabolite, and effector coding capacity across Cochliobolus pathogens.</title>
        <authorList>
            <person name="Condon B.J."/>
            <person name="Leng Y."/>
            <person name="Wu D."/>
            <person name="Bushley K.E."/>
            <person name="Ohm R.A."/>
            <person name="Otillar R."/>
            <person name="Martin J."/>
            <person name="Schackwitz W."/>
            <person name="Grimwood J."/>
            <person name="MohdZainudin N."/>
            <person name="Xue C."/>
            <person name="Wang R."/>
            <person name="Manning V.A."/>
            <person name="Dhillon B."/>
            <person name="Tu Z.J."/>
            <person name="Steffenson B.J."/>
            <person name="Salamov A."/>
            <person name="Sun H."/>
            <person name="Lowry S."/>
            <person name="LaButti K."/>
            <person name="Han J."/>
            <person name="Copeland A."/>
            <person name="Lindquist E."/>
            <person name="Barry K."/>
            <person name="Schmutz J."/>
            <person name="Baker S.E."/>
            <person name="Ciuffetti L.M."/>
            <person name="Grigoriev I.V."/>
            <person name="Zhong S."/>
            <person name="Turgeon B.G."/>
        </authorList>
    </citation>
    <scope>NUCLEOTIDE SEQUENCE [LARGE SCALE GENOMIC DNA]</scope>
    <source>
        <strain evidence="2">C5 / ATCC 48332 / race O</strain>
    </source>
</reference>
<dbReference type="HOGENOM" id="CLU_1704079_0_0_1"/>
<dbReference type="OMA" id="IHPACAH"/>
<keyword evidence="2" id="KW-1185">Reference proteome</keyword>
<name>M2TQ72_COCH5</name>
<reference evidence="1 2" key="1">
    <citation type="journal article" date="2012" name="PLoS Pathog.">
        <title>Diverse lifestyles and strategies of plant pathogenesis encoded in the genomes of eighteen Dothideomycetes fungi.</title>
        <authorList>
            <person name="Ohm R.A."/>
            <person name="Feau N."/>
            <person name="Henrissat B."/>
            <person name="Schoch C.L."/>
            <person name="Horwitz B.A."/>
            <person name="Barry K.W."/>
            <person name="Condon B.J."/>
            <person name="Copeland A.C."/>
            <person name="Dhillon B."/>
            <person name="Glaser F."/>
            <person name="Hesse C.N."/>
            <person name="Kosti I."/>
            <person name="LaButti K."/>
            <person name="Lindquist E.A."/>
            <person name="Lucas S."/>
            <person name="Salamov A.A."/>
            <person name="Bradshaw R.E."/>
            <person name="Ciuffetti L."/>
            <person name="Hamelin R.C."/>
            <person name="Kema G.H.J."/>
            <person name="Lawrence C."/>
            <person name="Scott J.A."/>
            <person name="Spatafora J.W."/>
            <person name="Turgeon B.G."/>
            <person name="de Wit P.J.G.M."/>
            <person name="Zhong S."/>
            <person name="Goodwin S.B."/>
            <person name="Grigoriev I.V."/>
        </authorList>
    </citation>
    <scope>NUCLEOTIDE SEQUENCE [LARGE SCALE GENOMIC DNA]</scope>
    <source>
        <strain evidence="2">C5 / ATCC 48332 / race O</strain>
    </source>
</reference>
<proteinExistence type="predicted"/>
<sequence length="176" mass="19444">MSGVQGFKVPTKRHMLGLEPSVWLHSIYASNCLTCITVGSAAGETRLLLLQAAPLISLMAQAQAQVQAASPSRPLLWPMTHTFARPALSSSACPRHLVHQPTTGFLRNQARRVRTDDSDMLNVRHIHPACAHTHTHDVMLAMTPTRPLPPHSPRRLSCPVLDTFCFVAPHYCRALY</sequence>
<evidence type="ECO:0000313" key="1">
    <source>
        <dbReference type="EMBL" id="EMD88704.1"/>
    </source>
</evidence>
<dbReference type="EMBL" id="KB445580">
    <property type="protein sequence ID" value="EMD88704.1"/>
    <property type="molecule type" value="Genomic_DNA"/>
</dbReference>
<accession>M2TQ72</accession>
<evidence type="ECO:0000313" key="2">
    <source>
        <dbReference type="Proteomes" id="UP000016936"/>
    </source>
</evidence>
<dbReference type="OrthoDB" id="10480659at2759"/>
<organism evidence="1 2">
    <name type="scientific">Cochliobolus heterostrophus (strain C5 / ATCC 48332 / race O)</name>
    <name type="common">Southern corn leaf blight fungus</name>
    <name type="synonym">Bipolaris maydis</name>
    <dbReference type="NCBI Taxonomy" id="701091"/>
    <lineage>
        <taxon>Eukaryota</taxon>
        <taxon>Fungi</taxon>
        <taxon>Dikarya</taxon>
        <taxon>Ascomycota</taxon>
        <taxon>Pezizomycotina</taxon>
        <taxon>Dothideomycetes</taxon>
        <taxon>Pleosporomycetidae</taxon>
        <taxon>Pleosporales</taxon>
        <taxon>Pleosporineae</taxon>
        <taxon>Pleosporaceae</taxon>
        <taxon>Bipolaris</taxon>
    </lineage>
</organism>
<dbReference type="AlphaFoldDB" id="M2TQ72"/>